<dbReference type="RefSeq" id="WP_045777178.1">
    <property type="nucleotide sequence ID" value="NZ_LAJY01000639.1"/>
</dbReference>
<dbReference type="Pfam" id="PF06080">
    <property type="entry name" value="DUF938"/>
    <property type="match status" value="1"/>
</dbReference>
<keyword evidence="1" id="KW-0489">Methyltransferase</keyword>
<keyword evidence="1" id="KW-0808">Transferase</keyword>
<comment type="caution">
    <text evidence="1">The sequence shown here is derived from an EMBL/GenBank/DDBJ whole genome shotgun (WGS) entry which is preliminary data.</text>
</comment>
<evidence type="ECO:0000313" key="1">
    <source>
        <dbReference type="EMBL" id="KJV08328.1"/>
    </source>
</evidence>
<dbReference type="GO" id="GO:0032259">
    <property type="term" value="P:methylation"/>
    <property type="evidence" value="ECO:0007669"/>
    <property type="project" value="UniProtKB-KW"/>
</dbReference>
<proteinExistence type="predicted"/>
<keyword evidence="2" id="KW-1185">Reference proteome</keyword>
<dbReference type="EMBL" id="LAJY01000639">
    <property type="protein sequence ID" value="KJV08328.1"/>
    <property type="molecule type" value="Genomic_DNA"/>
</dbReference>
<protein>
    <submittedName>
        <fullName evidence="1">SAM-dependent methyltransferase</fullName>
    </submittedName>
</protein>
<dbReference type="InterPro" id="IPR010342">
    <property type="entry name" value="DUF938"/>
</dbReference>
<dbReference type="Gene3D" id="3.40.50.150">
    <property type="entry name" value="Vaccinia Virus protein VP39"/>
    <property type="match status" value="1"/>
</dbReference>
<dbReference type="SUPFAM" id="SSF53335">
    <property type="entry name" value="S-adenosyl-L-methionine-dependent methyltransferases"/>
    <property type="match status" value="1"/>
</dbReference>
<accession>A0A0F3IP58</accession>
<dbReference type="PATRIC" id="fig|552518.3.peg.3888"/>
<evidence type="ECO:0000313" key="2">
    <source>
        <dbReference type="Proteomes" id="UP000033774"/>
    </source>
</evidence>
<reference evidence="1 2" key="1">
    <citation type="submission" date="2015-03" db="EMBL/GenBank/DDBJ databases">
        <title>Draft genome sequence of Elstera litoralis.</title>
        <authorList>
            <person name="Rahalkar M.C."/>
            <person name="Dhakephalkar P.K."/>
            <person name="Pore S.D."/>
            <person name="Arora P."/>
            <person name="Kapse N.G."/>
            <person name="Pandit P.S."/>
        </authorList>
    </citation>
    <scope>NUCLEOTIDE SEQUENCE [LARGE SCALE GENOMIC DNA]</scope>
    <source>
        <strain evidence="1 2">Dia-1</strain>
    </source>
</reference>
<dbReference type="PANTHER" id="PTHR20974:SF0">
    <property type="entry name" value="UPF0585 PROTEIN CG18661"/>
    <property type="match status" value="1"/>
</dbReference>
<dbReference type="InterPro" id="IPR029063">
    <property type="entry name" value="SAM-dependent_MTases_sf"/>
</dbReference>
<sequence length="206" mass="22135">MDFPLEKRLAQQSAPAALRNRAAILDVLSPHLPSGSLVLELASGTGEHALFFADARPDVTFQPTDFDVSARASIDAYAEEAALANLRRALFLDATQPDTWPIERADALLCVNMIHISPWAATVGLIAGAARILPAGGKLMLYGPYLREGVETAPSNRAFDESLRARNPAWGIRRLEEVAALAADAGFSAPEVTEMPANNLTVVFTR</sequence>
<dbReference type="OrthoDB" id="5525831at2"/>
<gene>
    <name evidence="1" type="ORF">VZ95_18510</name>
</gene>
<name>A0A0F3IP58_9PROT</name>
<dbReference type="Proteomes" id="UP000033774">
    <property type="component" value="Unassembled WGS sequence"/>
</dbReference>
<dbReference type="GO" id="GO:0008168">
    <property type="term" value="F:methyltransferase activity"/>
    <property type="evidence" value="ECO:0007669"/>
    <property type="project" value="UniProtKB-KW"/>
</dbReference>
<dbReference type="CDD" id="cd02440">
    <property type="entry name" value="AdoMet_MTases"/>
    <property type="match status" value="1"/>
</dbReference>
<organism evidence="1 2">
    <name type="scientific">Elstera litoralis</name>
    <dbReference type="NCBI Taxonomy" id="552518"/>
    <lineage>
        <taxon>Bacteria</taxon>
        <taxon>Pseudomonadati</taxon>
        <taxon>Pseudomonadota</taxon>
        <taxon>Alphaproteobacteria</taxon>
        <taxon>Rhodospirillales</taxon>
        <taxon>Rhodospirillaceae</taxon>
        <taxon>Elstera</taxon>
    </lineage>
</organism>
<dbReference type="AlphaFoldDB" id="A0A0F3IP58"/>
<dbReference type="PANTHER" id="PTHR20974">
    <property type="entry name" value="UPF0585 PROTEIN CG18661"/>
    <property type="match status" value="1"/>
</dbReference>